<organism evidence="2 3">
    <name type="scientific">Butyricicoccus porcorum</name>
    <dbReference type="NCBI Taxonomy" id="1945634"/>
    <lineage>
        <taxon>Bacteria</taxon>
        <taxon>Bacillati</taxon>
        <taxon>Bacillota</taxon>
        <taxon>Clostridia</taxon>
        <taxon>Eubacteriales</taxon>
        <taxon>Butyricicoccaceae</taxon>
        <taxon>Butyricicoccus</taxon>
    </lineage>
</organism>
<feature type="domain" description="Phosphatidylglycerol lysyltransferase C-terminal" evidence="1">
    <location>
        <begin position="25"/>
        <end position="297"/>
    </location>
</feature>
<gene>
    <name evidence="2" type="ORF">CBW42_11380</name>
</gene>
<proteinExistence type="predicted"/>
<sequence length="301" mass="34058">MLPFKPVTLEDKANADICTAKHNYRICEHCFADLFIWKDHYDTQICFVNGYMFIKMATFPDKIPMYLAPIGAGDLKAAMLALEDDARERGIPFAMCGIPEPLLEQIETVLPGRYTFTDGVDSADYIYSAEKLMTLSGKKLQSKRNFVNRFKKNYEGRWSYEELTDENRQEAYDFHLHWCSTGDNCPNGMMYSGETCAVTLALNNREALGMKGGILRLDGNVIAFTMGCPVSPDTYVIQLEKAEASIAGAYPMINQQFAQHNCAEYTYINREDDLGMEGLRKAKQSYHPVMMGKKFLAVKNA</sequence>
<dbReference type="InterPro" id="IPR016732">
    <property type="entry name" value="UCP018688"/>
</dbReference>
<name>A0A252F1S9_9FIRM</name>
<dbReference type="InterPro" id="IPR024320">
    <property type="entry name" value="LPG_synthase_C"/>
</dbReference>
<comment type="caution">
    <text evidence="2">The sequence shown here is derived from an EMBL/GenBank/DDBJ whole genome shotgun (WGS) entry which is preliminary data.</text>
</comment>
<dbReference type="InterPro" id="IPR016181">
    <property type="entry name" value="Acyl_CoA_acyltransferase"/>
</dbReference>
<evidence type="ECO:0000313" key="3">
    <source>
        <dbReference type="Proteomes" id="UP000194903"/>
    </source>
</evidence>
<dbReference type="OrthoDB" id="9765580at2"/>
<dbReference type="EMBL" id="NHOC01000010">
    <property type="protein sequence ID" value="OUM19756.1"/>
    <property type="molecule type" value="Genomic_DNA"/>
</dbReference>
<dbReference type="PIRSF" id="PIRSF018688">
    <property type="entry name" value="UCP018688"/>
    <property type="match status" value="1"/>
</dbReference>
<dbReference type="PANTHER" id="PTHR41373">
    <property type="entry name" value="DUF2156 DOMAIN-CONTAINING PROTEIN"/>
    <property type="match status" value="1"/>
</dbReference>
<keyword evidence="3" id="KW-1185">Reference proteome</keyword>
<dbReference type="SUPFAM" id="SSF55729">
    <property type="entry name" value="Acyl-CoA N-acyltransferases (Nat)"/>
    <property type="match status" value="2"/>
</dbReference>
<evidence type="ECO:0000259" key="1">
    <source>
        <dbReference type="Pfam" id="PF09924"/>
    </source>
</evidence>
<dbReference type="Pfam" id="PF09924">
    <property type="entry name" value="LPG_synthase_C"/>
    <property type="match status" value="1"/>
</dbReference>
<dbReference type="Gene3D" id="3.40.630.30">
    <property type="match status" value="1"/>
</dbReference>
<dbReference type="RefSeq" id="WP_087021544.1">
    <property type="nucleotide sequence ID" value="NZ_CP178353.1"/>
</dbReference>
<reference evidence="2 3" key="1">
    <citation type="submission" date="2017-05" db="EMBL/GenBank/DDBJ databases">
        <title>Butyricicoccus porcorum sp. nov. a butyrate-producing bacterium from the swine intestinal tract.</title>
        <authorList>
            <person name="Trachsel J."/>
            <person name="Humphrey S."/>
            <person name="Allen H.K."/>
        </authorList>
    </citation>
    <scope>NUCLEOTIDE SEQUENCE [LARGE SCALE GENOMIC DNA]</scope>
    <source>
        <strain evidence="2">BB10</strain>
    </source>
</reference>
<evidence type="ECO:0000313" key="2">
    <source>
        <dbReference type="EMBL" id="OUM19756.1"/>
    </source>
</evidence>
<dbReference type="PANTHER" id="PTHR41373:SF1">
    <property type="entry name" value="PHOSPHATIDYLGLYCEROL LYSYLTRANSFERASE C-TERMINAL DOMAIN-CONTAINING PROTEIN"/>
    <property type="match status" value="1"/>
</dbReference>
<dbReference type="AlphaFoldDB" id="A0A252F1S9"/>
<accession>A0A252F1S9</accession>
<protein>
    <recommendedName>
        <fullName evidence="1">Phosphatidylglycerol lysyltransferase C-terminal domain-containing protein</fullName>
    </recommendedName>
</protein>
<dbReference type="Proteomes" id="UP000194903">
    <property type="component" value="Unassembled WGS sequence"/>
</dbReference>